<reference evidence="12 13" key="1">
    <citation type="submission" date="2017-12" db="EMBL/GenBank/DDBJ databases">
        <title>Confluentibacter flavum sp. nov., isolated from the saline lake.</title>
        <authorList>
            <person name="Yu L."/>
        </authorList>
    </citation>
    <scope>NUCLEOTIDE SEQUENCE [LARGE SCALE GENOMIC DNA]</scope>
    <source>
        <strain evidence="12 13">3B</strain>
    </source>
</reference>
<dbReference type="GO" id="GO:0009279">
    <property type="term" value="C:cell outer membrane"/>
    <property type="evidence" value="ECO:0007669"/>
    <property type="project" value="UniProtKB-SubCell"/>
</dbReference>
<organism evidence="12 13">
    <name type="scientific">Confluentibacter flavum</name>
    <dbReference type="NCBI Taxonomy" id="1909700"/>
    <lineage>
        <taxon>Bacteria</taxon>
        <taxon>Pseudomonadati</taxon>
        <taxon>Bacteroidota</taxon>
        <taxon>Flavobacteriia</taxon>
        <taxon>Flavobacteriales</taxon>
        <taxon>Flavobacteriaceae</taxon>
        <taxon>Confluentibacter</taxon>
    </lineage>
</organism>
<dbReference type="InterPro" id="IPR012910">
    <property type="entry name" value="Plug_dom"/>
</dbReference>
<dbReference type="Pfam" id="PF13715">
    <property type="entry name" value="CarbopepD_reg_2"/>
    <property type="match status" value="1"/>
</dbReference>
<gene>
    <name evidence="12" type="ORF">CSW08_08465</name>
</gene>
<keyword evidence="7 8" id="KW-0998">Cell outer membrane</keyword>
<evidence type="ECO:0000256" key="3">
    <source>
        <dbReference type="ARBA" id="ARBA00022452"/>
    </source>
</evidence>
<dbReference type="InterPro" id="IPR023996">
    <property type="entry name" value="TonB-dep_OMP_SusC/RagA"/>
</dbReference>
<protein>
    <submittedName>
        <fullName evidence="12">TonB-dependent receptor</fullName>
    </submittedName>
</protein>
<dbReference type="NCBIfam" id="TIGR04057">
    <property type="entry name" value="SusC_RagA_signa"/>
    <property type="match status" value="1"/>
</dbReference>
<evidence type="ECO:0000313" key="13">
    <source>
        <dbReference type="Proteomes" id="UP000233435"/>
    </source>
</evidence>
<dbReference type="InterPro" id="IPR036942">
    <property type="entry name" value="Beta-barrel_TonB_sf"/>
</dbReference>
<dbReference type="SUPFAM" id="SSF56935">
    <property type="entry name" value="Porins"/>
    <property type="match status" value="1"/>
</dbReference>
<evidence type="ECO:0000256" key="1">
    <source>
        <dbReference type="ARBA" id="ARBA00004571"/>
    </source>
</evidence>
<dbReference type="Gene3D" id="2.40.170.20">
    <property type="entry name" value="TonB-dependent receptor, beta-barrel domain"/>
    <property type="match status" value="1"/>
</dbReference>
<dbReference type="InterPro" id="IPR000531">
    <property type="entry name" value="Beta-barrel_TonB"/>
</dbReference>
<feature type="domain" description="TonB-dependent receptor-like beta-barrel" evidence="10">
    <location>
        <begin position="446"/>
        <end position="912"/>
    </location>
</feature>
<proteinExistence type="inferred from homology"/>
<accession>A0A2N3HKA6</accession>
<feature type="domain" description="TonB-dependent receptor plug" evidence="11">
    <location>
        <begin position="125"/>
        <end position="233"/>
    </location>
</feature>
<dbReference type="InterPro" id="IPR008969">
    <property type="entry name" value="CarboxyPept-like_regulatory"/>
</dbReference>
<evidence type="ECO:0000256" key="2">
    <source>
        <dbReference type="ARBA" id="ARBA00022448"/>
    </source>
</evidence>
<keyword evidence="12" id="KW-0675">Receptor</keyword>
<dbReference type="InterPro" id="IPR039426">
    <property type="entry name" value="TonB-dep_rcpt-like"/>
</dbReference>
<dbReference type="Pfam" id="PF07715">
    <property type="entry name" value="Plug"/>
    <property type="match status" value="1"/>
</dbReference>
<evidence type="ECO:0000256" key="8">
    <source>
        <dbReference type="PROSITE-ProRule" id="PRU01360"/>
    </source>
</evidence>
<comment type="caution">
    <text evidence="12">The sequence shown here is derived from an EMBL/GenBank/DDBJ whole genome shotgun (WGS) entry which is preliminary data.</text>
</comment>
<evidence type="ECO:0000256" key="9">
    <source>
        <dbReference type="RuleBase" id="RU003357"/>
    </source>
</evidence>
<keyword evidence="13" id="KW-1185">Reference proteome</keyword>
<evidence type="ECO:0000256" key="7">
    <source>
        <dbReference type="ARBA" id="ARBA00023237"/>
    </source>
</evidence>
<dbReference type="Proteomes" id="UP000233435">
    <property type="component" value="Unassembled WGS sequence"/>
</dbReference>
<keyword evidence="4 8" id="KW-0812">Transmembrane</keyword>
<dbReference type="Gene3D" id="2.60.40.1120">
    <property type="entry name" value="Carboxypeptidase-like, regulatory domain"/>
    <property type="match status" value="1"/>
</dbReference>
<evidence type="ECO:0000256" key="5">
    <source>
        <dbReference type="ARBA" id="ARBA00023077"/>
    </source>
</evidence>
<evidence type="ECO:0000256" key="4">
    <source>
        <dbReference type="ARBA" id="ARBA00022692"/>
    </source>
</evidence>
<evidence type="ECO:0000256" key="6">
    <source>
        <dbReference type="ARBA" id="ARBA00023136"/>
    </source>
</evidence>
<dbReference type="Pfam" id="PF00593">
    <property type="entry name" value="TonB_dep_Rec_b-barrel"/>
    <property type="match status" value="1"/>
</dbReference>
<evidence type="ECO:0000259" key="10">
    <source>
        <dbReference type="Pfam" id="PF00593"/>
    </source>
</evidence>
<dbReference type="NCBIfam" id="TIGR04056">
    <property type="entry name" value="OMP_RagA_SusC"/>
    <property type="match status" value="1"/>
</dbReference>
<dbReference type="OrthoDB" id="9768177at2"/>
<comment type="subcellular location">
    <subcellularLocation>
        <location evidence="1 8">Cell outer membrane</location>
        <topology evidence="1 8">Multi-pass membrane protein</topology>
    </subcellularLocation>
</comment>
<keyword evidence="6 8" id="KW-0472">Membrane</keyword>
<dbReference type="AlphaFoldDB" id="A0A2N3HKA6"/>
<dbReference type="EMBL" id="PJEO01000027">
    <property type="protein sequence ID" value="PKQ45386.1"/>
    <property type="molecule type" value="Genomic_DNA"/>
</dbReference>
<sequence>MHIMKKLLHLKKSLKGVFVLVLFLHSACLISQNIKISGKITDTSGTPLMGVNVIETGTSNGTVSNGDGIYSLVANTNATIQFSYIGYVSQSIKLGESSTLDIKMLESTESLDEVIISTGYIGQRKADLTGAVSVVNMEGIRNIPTSNPMQALQGQVPGLYIQTDGNPSGDNSQILIRGFSTLGDNNPLYVIDGVPTKRAQAFKNLNPQSIESIQILKDASSSSIYGSRASNGVIIVTTKESKGQEKLNIQYDGSVSIQKYSSSLPVLNTKQRGEALWRASINDGTNPNIHSALYNFDWHTDNQGVPILDQVNVVDWIGGESLGVRSADTNWQDVVFRDAIMTSHDLTITSGSEKSSMLFNVGYFDNEGLARYTDFKRYSARINTSTKLLNGKLKIGENFQLAKSVETPTPSDLGGASVIQMAKFLQPIIPVYDVNGEFAGPPIGAGFSDRNNPLHMLYINKDDKNHRLEIFGNVYAELALAKNLTFRSSFGIDNTNGYNRNIERSFTEGFLSRTINSLSINKWHGINLTFSNTLNYRLSHKSHNLDIVIGTEKVDQQFLDNGVYREEFALQDDDYFQIGAGTGRTTATGSETGSKLFSYFGKVNYDFDKKYFGSFTIRRDGSSRFGENNRYGLFPAASLGWKISNEEFMGTSKEIISDLKIRAGFGVVGNQDIGDYARFALYETNYGGSAGRASTGTAYPIAGQNSGNLPSGFVSLQAENKNLKWETSEELNIGLDFGFLNQTLTGSLDIFKRETRDILIRPPYPSILGEGKSQWVNGATNESKGFELMVNYQKSYGDFNYSVTGNLAKFKDEITYLPQSVVRSYAGNVEKTILGRSQTALFGYITDGIFQNQAEVDAHANQPGKGIGRLRYVDLNNDNVINSLDQDWLGDQLPDFTYGINLNLSYKNWSISTFFQGVAGLEVPNGIKSATDFVGSNSGTNYGLRTLSAWTPQNTASTIPALSLVNRNDETRRSNYNIEDASYLKLRNLEIGYDLTNIVGKFGINSMRIYMLGQNLFTLQKDEYTGPDPENPGNLYPRPTTYTLGINISL</sequence>
<dbReference type="InterPro" id="IPR037066">
    <property type="entry name" value="Plug_dom_sf"/>
</dbReference>
<name>A0A2N3HKA6_9FLAO</name>
<keyword evidence="5 9" id="KW-0798">TonB box</keyword>
<evidence type="ECO:0000259" key="11">
    <source>
        <dbReference type="Pfam" id="PF07715"/>
    </source>
</evidence>
<evidence type="ECO:0000313" key="12">
    <source>
        <dbReference type="EMBL" id="PKQ45386.1"/>
    </source>
</evidence>
<dbReference type="PROSITE" id="PS52016">
    <property type="entry name" value="TONB_DEPENDENT_REC_3"/>
    <property type="match status" value="1"/>
</dbReference>
<dbReference type="Gene3D" id="2.170.130.10">
    <property type="entry name" value="TonB-dependent receptor, plug domain"/>
    <property type="match status" value="1"/>
</dbReference>
<dbReference type="InterPro" id="IPR023997">
    <property type="entry name" value="TonB-dep_OMP_SusC/RagA_CS"/>
</dbReference>
<dbReference type="SUPFAM" id="SSF49464">
    <property type="entry name" value="Carboxypeptidase regulatory domain-like"/>
    <property type="match status" value="1"/>
</dbReference>
<keyword evidence="3 8" id="KW-1134">Transmembrane beta strand</keyword>
<comment type="similarity">
    <text evidence="8 9">Belongs to the TonB-dependent receptor family.</text>
</comment>
<keyword evidence="2 8" id="KW-0813">Transport</keyword>